<dbReference type="OrthoDB" id="420022at2759"/>
<dbReference type="PANTHER" id="PTHR11426">
    <property type="entry name" value="HISTONE H3"/>
    <property type="match status" value="1"/>
</dbReference>
<feature type="compositionally biased region" description="Basic residues" evidence="2">
    <location>
        <begin position="30"/>
        <end position="42"/>
    </location>
</feature>
<dbReference type="Proteomes" id="UP000825935">
    <property type="component" value="Chromosome 23"/>
</dbReference>
<dbReference type="InterPro" id="IPR000164">
    <property type="entry name" value="Histone_H3/CENP-A"/>
</dbReference>
<evidence type="ECO:0000313" key="5">
    <source>
        <dbReference type="Proteomes" id="UP000825935"/>
    </source>
</evidence>
<dbReference type="Gene3D" id="1.10.20.10">
    <property type="entry name" value="Histone, subunit A"/>
    <property type="match status" value="1"/>
</dbReference>
<evidence type="ECO:0000256" key="1">
    <source>
        <dbReference type="ARBA" id="ARBA00010343"/>
    </source>
</evidence>
<name>A0A8T2RYK6_CERRI</name>
<organism evidence="4 5">
    <name type="scientific">Ceratopteris richardii</name>
    <name type="common">Triangle waterfern</name>
    <dbReference type="NCBI Taxonomy" id="49495"/>
    <lineage>
        <taxon>Eukaryota</taxon>
        <taxon>Viridiplantae</taxon>
        <taxon>Streptophyta</taxon>
        <taxon>Embryophyta</taxon>
        <taxon>Tracheophyta</taxon>
        <taxon>Polypodiopsida</taxon>
        <taxon>Polypodiidae</taxon>
        <taxon>Polypodiales</taxon>
        <taxon>Pteridineae</taxon>
        <taxon>Pteridaceae</taxon>
        <taxon>Parkerioideae</taxon>
        <taxon>Ceratopteris</taxon>
    </lineage>
</organism>
<dbReference type="SUPFAM" id="SSF47113">
    <property type="entry name" value="Histone-fold"/>
    <property type="match status" value="1"/>
</dbReference>
<evidence type="ECO:0000256" key="2">
    <source>
        <dbReference type="SAM" id="MobiDB-lite"/>
    </source>
</evidence>
<dbReference type="Pfam" id="PF00125">
    <property type="entry name" value="Histone"/>
    <property type="match status" value="1"/>
</dbReference>
<dbReference type="GO" id="GO:0030527">
    <property type="term" value="F:structural constituent of chromatin"/>
    <property type="evidence" value="ECO:0007669"/>
    <property type="project" value="InterPro"/>
</dbReference>
<feature type="domain" description="Core Histone H2A/H2B/H3" evidence="3">
    <location>
        <begin position="117"/>
        <end position="160"/>
    </location>
</feature>
<reference evidence="4 5" key="1">
    <citation type="submission" date="2021-08" db="EMBL/GenBank/DDBJ databases">
        <title>WGS assembly of Ceratopteris richardii.</title>
        <authorList>
            <person name="Marchant D.B."/>
            <person name="Chen G."/>
            <person name="Jenkins J."/>
            <person name="Shu S."/>
            <person name="Leebens-Mack J."/>
            <person name="Grimwood J."/>
            <person name="Schmutz J."/>
            <person name="Soltis P."/>
            <person name="Soltis D."/>
            <person name="Chen Z.-H."/>
        </authorList>
    </citation>
    <scope>NUCLEOTIDE SEQUENCE [LARGE SCALE GENOMIC DNA]</scope>
    <source>
        <strain evidence="4">Whitten #5841</strain>
        <tissue evidence="4">Leaf</tissue>
    </source>
</reference>
<proteinExistence type="inferred from homology"/>
<feature type="compositionally biased region" description="Polar residues" evidence="2">
    <location>
        <begin position="43"/>
        <end position="54"/>
    </location>
</feature>
<dbReference type="InterPro" id="IPR009072">
    <property type="entry name" value="Histone-fold"/>
</dbReference>
<dbReference type="GO" id="GO:0003677">
    <property type="term" value="F:DNA binding"/>
    <property type="evidence" value="ECO:0007669"/>
    <property type="project" value="InterPro"/>
</dbReference>
<sequence length="165" mass="18545">MARTKQTARKDHVVYPSYVQGTQPPTWMTPHKKRRTTGHSSRRNSGAGTHTGSIPSRGDEASQDRDVTQEINYSPPISDDDPPPRTPLKARPKQRGRMQFVMETTSNLESSSDEERIAIEALQEVAKAYLISMLEDSNLCAIHAKRVTIQPKDLQLARRIRGNNP</sequence>
<dbReference type="AlphaFoldDB" id="A0A8T2RYK6"/>
<protein>
    <recommendedName>
        <fullName evidence="3">Core Histone H2A/H2B/H3 domain-containing protein</fullName>
    </recommendedName>
</protein>
<evidence type="ECO:0000313" key="4">
    <source>
        <dbReference type="EMBL" id="KAH7300941.1"/>
    </source>
</evidence>
<dbReference type="EMBL" id="CM035428">
    <property type="protein sequence ID" value="KAH7300941.1"/>
    <property type="molecule type" value="Genomic_DNA"/>
</dbReference>
<dbReference type="GO" id="GO:0046982">
    <property type="term" value="F:protein heterodimerization activity"/>
    <property type="evidence" value="ECO:0007669"/>
    <property type="project" value="InterPro"/>
</dbReference>
<comment type="caution">
    <text evidence="4">The sequence shown here is derived from an EMBL/GenBank/DDBJ whole genome shotgun (WGS) entry which is preliminary data.</text>
</comment>
<evidence type="ECO:0000259" key="3">
    <source>
        <dbReference type="Pfam" id="PF00125"/>
    </source>
</evidence>
<feature type="compositionally biased region" description="Basic and acidic residues" evidence="2">
    <location>
        <begin position="57"/>
        <end position="68"/>
    </location>
</feature>
<dbReference type="InterPro" id="IPR007125">
    <property type="entry name" value="H2A/H2B/H3"/>
</dbReference>
<gene>
    <name evidence="4" type="ORF">KP509_23G004700</name>
</gene>
<dbReference type="PRINTS" id="PR00622">
    <property type="entry name" value="HISTONEH3"/>
</dbReference>
<accession>A0A8T2RYK6</accession>
<dbReference type="GO" id="GO:0000786">
    <property type="term" value="C:nucleosome"/>
    <property type="evidence" value="ECO:0007669"/>
    <property type="project" value="InterPro"/>
</dbReference>
<dbReference type="SMART" id="SM00428">
    <property type="entry name" value="H3"/>
    <property type="match status" value="1"/>
</dbReference>
<comment type="similarity">
    <text evidence="1">Belongs to the histone H3 family.</text>
</comment>
<feature type="region of interest" description="Disordered" evidence="2">
    <location>
        <begin position="1"/>
        <end position="97"/>
    </location>
</feature>
<keyword evidence="5" id="KW-1185">Reference proteome</keyword>